<dbReference type="Gene3D" id="3.10.50.10">
    <property type="match status" value="1"/>
</dbReference>
<dbReference type="Gene3D" id="3.20.20.80">
    <property type="entry name" value="Glycosidases"/>
    <property type="match status" value="2"/>
</dbReference>
<dbReference type="SMART" id="SM00636">
    <property type="entry name" value="Glyco_18"/>
    <property type="match status" value="1"/>
</dbReference>
<dbReference type="Pfam" id="PF05879">
    <property type="entry name" value="RHD3_GTPase"/>
    <property type="match status" value="1"/>
</dbReference>
<keyword evidence="5 16" id="KW-0547">Nucleotide-binding</keyword>
<evidence type="ECO:0000256" key="1">
    <source>
        <dbReference type="ARBA" id="ARBA00000822"/>
    </source>
</evidence>
<keyword evidence="4 16" id="KW-0812">Transmembrane</keyword>
<dbReference type="SUPFAM" id="SSF51569">
    <property type="entry name" value="Aldolase"/>
    <property type="match status" value="1"/>
</dbReference>
<name>A0A4T0NPW7_9BASI</name>
<evidence type="ECO:0000256" key="12">
    <source>
        <dbReference type="ARBA" id="ARBA00023270"/>
    </source>
</evidence>
<dbReference type="GO" id="GO:0008843">
    <property type="term" value="F:endochitinase activity"/>
    <property type="evidence" value="ECO:0007669"/>
    <property type="project" value="UniProtKB-EC"/>
</dbReference>
<keyword evidence="8 16" id="KW-1133">Transmembrane helix</keyword>
<comment type="similarity">
    <text evidence="16">Belongs to the TRAFAC class dynamin-like GTPase superfamily. GB1/RHD3 GTPase family. RHD3 subfamily.</text>
</comment>
<comment type="caution">
    <text evidence="21">The sequence shown here is derived from an EMBL/GenBank/DDBJ whole genome shotgun (WGS) entry which is preliminary data.</text>
</comment>
<feature type="compositionally biased region" description="Polar residues" evidence="18">
    <location>
        <begin position="1288"/>
        <end position="1297"/>
    </location>
</feature>
<feature type="compositionally biased region" description="Polar residues" evidence="18">
    <location>
        <begin position="1259"/>
        <end position="1280"/>
    </location>
</feature>
<sequence>MTPVTAKLANHKKKNFSKLHVINEEKIFSNNLSSQLNQWQLSNSGFNYNVLSVFGSQSTGKSTLLNKLFGTSFDVMDESQRRQTTKGIWMCKALDIPLLVMDVEGTDGRERGEDQDFERKSALFSLAASSVLLINMWEHQVGLYQGANMGLLKTVMEVNFSMFIANSNSDNTEKPPKTLLLFIIRDHLAITPLDNLRTTLTNDIENIWNSVSKPENLTEANLSDYFDLDFVTLPHKVLQPEEFDQQTLRIRNNYFSDKDSKEFALKPEYHRKIPADGLSHYLETIWDKVQNNKDLDVPTQQELLAQYRCDEIASETLKIFHNRIISVKKPVEIGKFVPELGKVMRDAEKEALEMFDDIAFRYAKPVYDKKREELVDSIRTTLSPLYISQVRNLHKKAIDNFKKELHTRLKSDSYDFSNVVKESSQHHIETFVEQANEITLQGTDWSYIETLEQLKLDIDTVSAECRSEELLKLIKQLDRTIQKEAGEFVEVCLNHPDTDMWDKVLGRFNALLDRSKTSYNMKASKLNSTQKEIDATTGSLLRRAWISLRNKIEEQCSEAILLFRLRSIFEDKFRYDNKGIPRVWRPSDDIELIYTDAKEHTLQLLKLYRSIQPQDEEKVFSYPQLDDTVQDIIRVSDEEESYNYEESLQVLGEAKEAQLAARFKKDADAIYVEAKRSVVSSISKIPLWFYVALLVLGWNELWAILSNPIYLTLSLLGLVTAYFVYTLNLGGPISTILVTVGKQDYRGENGKLAGGDERHGTYWNRKECCIKVPATVNGLKACKILTKRNIKTLATTVFSTSQALAAAEAGCVAISPYLNELDAHFDRKLYTDYSNPVKESPGVQLTHKIQRYYRSAGIKTQVKAASFIAPIDAVSMAGIDAITVGPTILEGLANTQTHILLQINTMRYWLTAAALIASISSTNSVSLNSRAISGDNGLEGLRNLDNLNNNIQPFTELQGGPSYNKYEAEDVQPYTETSEAEYPMSASGFNAQATNGKQLIGAYYPDWQTNRLPVNQIDWTNIDYVSYAFGLLSPSTYEITLSAGSDSTLTSLVEAAHAQSPSKKVELSIGGWTGSEPFSEAVSTDANREKLATAIVNAQKKWNLDGIDLDWEYPGLPGAGNPHTGSDSANYLKFLKVLKPQLPSGVTLSAATAVYPFAGPDGKPLADVSGFGEVFDHILIMNYDVFNAAPAPGPNAALKDTCGSSKPGANAEDSIKAWNEAGMPLEKIYLGVPAYGYLHESSAKALVARQTPTVPGADDTNNGQPTTPNNDQPATPTNGQPAAPTDGQPATPTNGASPVTIKNADGTTAKGQVDFDAIVDSGALKRVSATQFDAAGGWTRKWDECSSTPFLYSGSQVLSYDDPESFKLKAQLAKDMGIGGMGGWTLIGDTNQGDLYSALREGLGV</sequence>
<dbReference type="InterPro" id="IPR046758">
    <property type="entry name" value="Sey1/RHD3-like_3HB"/>
</dbReference>
<keyword evidence="14 17" id="KW-0326">Glycosidase</keyword>
<dbReference type="InterPro" id="IPR029070">
    <property type="entry name" value="Chitinase_insertion_sf"/>
</dbReference>
<dbReference type="Gene3D" id="3.40.50.300">
    <property type="entry name" value="P-loop containing nucleotide triphosphate hydrolases"/>
    <property type="match status" value="1"/>
</dbReference>
<gene>
    <name evidence="16" type="primary">SEY1</name>
    <name evidence="21" type="ORF">E3Q01_01144</name>
</gene>
<dbReference type="FunFam" id="3.40.50.300:FF:000727">
    <property type="entry name" value="Protein SEY1 homolog"/>
    <property type="match status" value="1"/>
</dbReference>
<dbReference type="GO" id="GO:0004557">
    <property type="term" value="F:alpha-galactosidase activity"/>
    <property type="evidence" value="ECO:0007669"/>
    <property type="project" value="UniProtKB-EC"/>
</dbReference>
<proteinExistence type="inferred from homology"/>
<accession>A0A4T0NPW7</accession>
<keyword evidence="13" id="KW-0119">Carbohydrate metabolism</keyword>
<dbReference type="Proteomes" id="UP000310708">
    <property type="component" value="Unassembled WGS sequence"/>
</dbReference>
<feature type="topological domain" description="Cytoplasmic" evidence="16">
    <location>
        <begin position="730"/>
        <end position="1405"/>
    </location>
</feature>
<dbReference type="HAMAP" id="MF_03109">
    <property type="entry name" value="Sey1"/>
    <property type="match status" value="1"/>
</dbReference>
<evidence type="ECO:0000256" key="3">
    <source>
        <dbReference type="ARBA" id="ARBA00012755"/>
    </source>
</evidence>
<dbReference type="GO" id="GO:0006032">
    <property type="term" value="P:chitin catabolic process"/>
    <property type="evidence" value="ECO:0007669"/>
    <property type="project" value="UniProtKB-KW"/>
</dbReference>
<evidence type="ECO:0000313" key="22">
    <source>
        <dbReference type="Proteomes" id="UP000310708"/>
    </source>
</evidence>
<dbReference type="CDD" id="cd01851">
    <property type="entry name" value="GBP"/>
    <property type="match status" value="1"/>
</dbReference>
<keyword evidence="11 16" id="KW-0472">Membrane</keyword>
<evidence type="ECO:0000256" key="13">
    <source>
        <dbReference type="ARBA" id="ARBA00023277"/>
    </source>
</evidence>
<keyword evidence="9" id="KW-0146">Chitin degradation</keyword>
<evidence type="ECO:0000256" key="14">
    <source>
        <dbReference type="ARBA" id="ARBA00023295"/>
    </source>
</evidence>
<dbReference type="GO" id="GO:0000272">
    <property type="term" value="P:polysaccharide catabolic process"/>
    <property type="evidence" value="ECO:0007669"/>
    <property type="project" value="UniProtKB-KW"/>
</dbReference>
<dbReference type="InterPro" id="IPR001579">
    <property type="entry name" value="Glyco_hydro_18_chit_AS"/>
</dbReference>
<dbReference type="PANTHER" id="PTHR45923">
    <property type="entry name" value="PROTEIN SEY1"/>
    <property type="match status" value="1"/>
</dbReference>
<feature type="topological domain" description="Lumenal" evidence="16">
    <location>
        <begin position="706"/>
        <end position="708"/>
    </location>
</feature>
<evidence type="ECO:0000256" key="9">
    <source>
        <dbReference type="ARBA" id="ARBA00023024"/>
    </source>
</evidence>
<dbReference type="InterPro" id="IPR030386">
    <property type="entry name" value="G_GB1_RHD3_dom"/>
</dbReference>
<dbReference type="InterPro" id="IPR017853">
    <property type="entry name" value="GH"/>
</dbReference>
<dbReference type="Gene3D" id="3.20.20.70">
    <property type="entry name" value="Aldolase class I"/>
    <property type="match status" value="1"/>
</dbReference>
<evidence type="ECO:0000256" key="6">
    <source>
        <dbReference type="ARBA" id="ARBA00022801"/>
    </source>
</evidence>
<evidence type="ECO:0000256" key="7">
    <source>
        <dbReference type="ARBA" id="ARBA00022824"/>
    </source>
</evidence>
<evidence type="ECO:0000256" key="8">
    <source>
        <dbReference type="ARBA" id="ARBA00022989"/>
    </source>
</evidence>
<dbReference type="GO" id="GO:0005525">
    <property type="term" value="F:GTP binding"/>
    <property type="evidence" value="ECO:0007669"/>
    <property type="project" value="UniProtKB-UniRule"/>
</dbReference>
<evidence type="ECO:0000256" key="10">
    <source>
        <dbReference type="ARBA" id="ARBA00023134"/>
    </source>
</evidence>
<keyword evidence="12" id="KW-0704">Schiff base</keyword>
<comment type="subcellular location">
    <subcellularLocation>
        <location evidence="16">Endoplasmic reticulum membrane</location>
        <topology evidence="16">Multi-pass membrane protein</topology>
    </subcellularLocation>
    <text evidence="16">Enriched in the cortical ER. Concentrated in punctae along the ER tubules.</text>
</comment>
<dbReference type="Pfam" id="PF20428">
    <property type="entry name" value="Sey1_3HB"/>
    <property type="match status" value="1"/>
</dbReference>
<evidence type="ECO:0000256" key="15">
    <source>
        <dbReference type="ARBA" id="ARBA00023326"/>
    </source>
</evidence>
<keyword evidence="15" id="KW-0624">Polysaccharide degradation</keyword>
<dbReference type="PROSITE" id="PS01095">
    <property type="entry name" value="GH18_1"/>
    <property type="match status" value="1"/>
</dbReference>
<evidence type="ECO:0000259" key="19">
    <source>
        <dbReference type="PROSITE" id="PS51715"/>
    </source>
</evidence>
<dbReference type="GO" id="GO:0016320">
    <property type="term" value="P:endoplasmic reticulum membrane fusion"/>
    <property type="evidence" value="ECO:0007669"/>
    <property type="project" value="TreeGrafter"/>
</dbReference>
<dbReference type="SUPFAM" id="SSF51445">
    <property type="entry name" value="(Trans)glycosidases"/>
    <property type="match status" value="1"/>
</dbReference>
<keyword evidence="7 16" id="KW-0256">Endoplasmic reticulum</keyword>
<evidence type="ECO:0000256" key="2">
    <source>
        <dbReference type="ARBA" id="ARBA00001255"/>
    </source>
</evidence>
<dbReference type="InterPro" id="IPR013785">
    <property type="entry name" value="Aldolase_TIM"/>
</dbReference>
<reference evidence="21 22" key="1">
    <citation type="submission" date="2019-03" db="EMBL/GenBank/DDBJ databases">
        <title>Sequencing 25 genomes of Wallemia mellicola.</title>
        <authorList>
            <person name="Gostincar C."/>
        </authorList>
    </citation>
    <scope>NUCLEOTIDE SEQUENCE [LARGE SCALE GENOMIC DNA]</scope>
    <source>
        <strain evidence="21 22">EXF-757</strain>
    </source>
</reference>
<dbReference type="InterPro" id="IPR027417">
    <property type="entry name" value="P-loop_NTPase"/>
</dbReference>
<evidence type="ECO:0000256" key="16">
    <source>
        <dbReference type="HAMAP-Rule" id="MF_03109"/>
    </source>
</evidence>
<feature type="domain" description="GB1/RHD3-type G" evidence="19">
    <location>
        <begin position="45"/>
        <end position="282"/>
    </location>
</feature>
<evidence type="ECO:0000256" key="11">
    <source>
        <dbReference type="ARBA" id="ARBA00023136"/>
    </source>
</evidence>
<feature type="binding site" evidence="16">
    <location>
        <begin position="55"/>
        <end position="62"/>
    </location>
    <ligand>
        <name>GTP</name>
        <dbReference type="ChEBI" id="CHEBI:37565"/>
    </ligand>
</feature>
<keyword evidence="6 16" id="KW-0378">Hydrolase</keyword>
<dbReference type="PROSITE" id="PS51910">
    <property type="entry name" value="GH18_2"/>
    <property type="match status" value="1"/>
</dbReference>
<feature type="topological domain" description="Cytoplasmic" evidence="16">
    <location>
        <begin position="1"/>
        <end position="684"/>
    </location>
</feature>
<comment type="catalytic activity">
    <reaction evidence="2">
        <text>Hydrolysis of terminal, non-reducing alpha-D-galactose residues in alpha-D-galactosides, including galactose oligosaccharides, galactomannans and galactolipids.</text>
        <dbReference type="EC" id="3.2.1.22"/>
    </reaction>
</comment>
<dbReference type="InterPro" id="IPR001585">
    <property type="entry name" value="TAL/FSA"/>
</dbReference>
<feature type="domain" description="GH18" evidence="20">
    <location>
        <begin position="998"/>
        <end position="1405"/>
    </location>
</feature>
<keyword evidence="10 16" id="KW-0342">GTP-binding</keyword>
<comment type="catalytic activity">
    <reaction evidence="1">
        <text>Random endo-hydrolysis of N-acetyl-beta-D-glucosaminide (1-&gt;4)-beta-linkages in chitin and chitodextrins.</text>
        <dbReference type="EC" id="3.2.1.14"/>
    </reaction>
</comment>
<dbReference type="GO" id="GO:0008061">
    <property type="term" value="F:chitin binding"/>
    <property type="evidence" value="ECO:0007669"/>
    <property type="project" value="InterPro"/>
</dbReference>
<dbReference type="PROSITE" id="PS51715">
    <property type="entry name" value="G_GB1_RHD3"/>
    <property type="match status" value="1"/>
</dbReference>
<dbReference type="InterPro" id="IPR008803">
    <property type="entry name" value="RHD3/Sey1"/>
</dbReference>
<evidence type="ECO:0000256" key="5">
    <source>
        <dbReference type="ARBA" id="ARBA00022741"/>
    </source>
</evidence>
<dbReference type="GO" id="GO:0003924">
    <property type="term" value="F:GTPase activity"/>
    <property type="evidence" value="ECO:0007669"/>
    <property type="project" value="UniProtKB-UniRule"/>
</dbReference>
<evidence type="ECO:0000256" key="18">
    <source>
        <dbReference type="SAM" id="MobiDB-lite"/>
    </source>
</evidence>
<protein>
    <recommendedName>
        <fullName evidence="3">alpha-galactosidase</fullName>
        <ecNumber evidence="3">3.2.1.22</ecNumber>
    </recommendedName>
</protein>
<evidence type="ECO:0000259" key="20">
    <source>
        <dbReference type="PROSITE" id="PS51910"/>
    </source>
</evidence>
<dbReference type="EC" id="3.2.1.22" evidence="3"/>
<dbReference type="SUPFAM" id="SSF52540">
    <property type="entry name" value="P-loop containing nucleoside triphosphate hydrolases"/>
    <property type="match status" value="1"/>
</dbReference>
<organism evidence="21 22">
    <name type="scientific">Wallemia mellicola</name>
    <dbReference type="NCBI Taxonomy" id="1708541"/>
    <lineage>
        <taxon>Eukaryota</taxon>
        <taxon>Fungi</taxon>
        <taxon>Dikarya</taxon>
        <taxon>Basidiomycota</taxon>
        <taxon>Wallemiomycotina</taxon>
        <taxon>Wallemiomycetes</taxon>
        <taxon>Wallemiales</taxon>
        <taxon>Wallemiaceae</taxon>
        <taxon>Wallemia</taxon>
    </lineage>
</organism>
<dbReference type="InterPro" id="IPR001223">
    <property type="entry name" value="Glyco_hydro18_cat"/>
</dbReference>
<dbReference type="Pfam" id="PF00923">
    <property type="entry name" value="TAL_FSA"/>
    <property type="match status" value="1"/>
</dbReference>
<dbReference type="GO" id="GO:0005789">
    <property type="term" value="C:endoplasmic reticulum membrane"/>
    <property type="evidence" value="ECO:0007669"/>
    <property type="project" value="UniProtKB-SubCell"/>
</dbReference>
<evidence type="ECO:0000313" key="21">
    <source>
        <dbReference type="EMBL" id="TIC67646.1"/>
    </source>
</evidence>
<evidence type="ECO:0000256" key="4">
    <source>
        <dbReference type="ARBA" id="ARBA00022692"/>
    </source>
</evidence>
<dbReference type="Pfam" id="PF00704">
    <property type="entry name" value="Glyco_hydro_18"/>
    <property type="match status" value="1"/>
</dbReference>
<feature type="region of interest" description="Disordered" evidence="18">
    <location>
        <begin position="1252"/>
        <end position="1305"/>
    </location>
</feature>
<evidence type="ECO:0000256" key="17">
    <source>
        <dbReference type="RuleBase" id="RU000489"/>
    </source>
</evidence>
<dbReference type="EMBL" id="SPRX01000010">
    <property type="protein sequence ID" value="TIC67646.1"/>
    <property type="molecule type" value="Genomic_DNA"/>
</dbReference>
<dbReference type="PANTHER" id="PTHR45923:SF2">
    <property type="entry name" value="PROTEIN SEY1"/>
    <property type="match status" value="1"/>
</dbReference>
<dbReference type="InterPro" id="IPR011583">
    <property type="entry name" value="Chitinase_II/V-like_cat"/>
</dbReference>